<accession>A0A223KUK5</accession>
<dbReference type="RefSeq" id="WP_066412459.1">
    <property type="nucleotide sequence ID" value="NZ_CP018866.1"/>
</dbReference>
<gene>
    <name evidence="3" type="ORF">BC6307_17910</name>
</gene>
<dbReference type="KEGG" id="bcoh:BC6307_17910"/>
<keyword evidence="1" id="KW-0812">Transmembrane</keyword>
<keyword evidence="1" id="KW-0472">Membrane</keyword>
<dbReference type="STRING" id="1314751.GCA_001591425_00813"/>
<dbReference type="Pfam" id="PF09851">
    <property type="entry name" value="SHOCT"/>
    <property type="match status" value="1"/>
</dbReference>
<evidence type="ECO:0000313" key="4">
    <source>
        <dbReference type="Proteomes" id="UP000215224"/>
    </source>
</evidence>
<protein>
    <recommendedName>
        <fullName evidence="2">SHOCT domain-containing protein</fullName>
    </recommendedName>
</protein>
<keyword evidence="1" id="KW-1133">Transmembrane helix</keyword>
<reference evidence="3 4" key="1">
    <citation type="submission" date="2016-12" db="EMBL/GenBank/DDBJ databases">
        <title>The whole genome sequencing and assembly of Bacillus cohnii DSM 6307T strain.</title>
        <authorList>
            <person name="Lee Y.-J."/>
            <person name="Yi H."/>
            <person name="Bahn Y.-S."/>
            <person name="Kim J.F."/>
            <person name="Lee D.-W."/>
        </authorList>
    </citation>
    <scope>NUCLEOTIDE SEQUENCE [LARGE SCALE GENOMIC DNA]</scope>
    <source>
        <strain evidence="3 4">DSM 6307</strain>
    </source>
</reference>
<feature type="domain" description="SHOCT" evidence="2">
    <location>
        <begin position="150"/>
        <end position="176"/>
    </location>
</feature>
<evidence type="ECO:0000313" key="3">
    <source>
        <dbReference type="EMBL" id="AST93003.1"/>
    </source>
</evidence>
<evidence type="ECO:0000259" key="2">
    <source>
        <dbReference type="Pfam" id="PF09851"/>
    </source>
</evidence>
<evidence type="ECO:0000256" key="1">
    <source>
        <dbReference type="SAM" id="Phobius"/>
    </source>
</evidence>
<dbReference type="AlphaFoldDB" id="A0A223KUK5"/>
<name>A0A223KUK5_9BACI</name>
<sequence length="178" mass="19904">MGLFDFFKPRGIVVKVIKGTIGEKKEPTYLILFTKEKGIVEVNKRKYYFLGFSEQSISEMSTAKALTGAAIGTVFAPGIGTLIGGAVGAKKKKKTNYTMAFMDVESKEKFIVEVNLFATHPNELNRLEAHDIAKEETFEDNSKGALSKVDEIREFKKLLDEGIITQEEFNKKKKELIG</sequence>
<organism evidence="3 4">
    <name type="scientific">Sutcliffiella cohnii</name>
    <dbReference type="NCBI Taxonomy" id="33932"/>
    <lineage>
        <taxon>Bacteria</taxon>
        <taxon>Bacillati</taxon>
        <taxon>Bacillota</taxon>
        <taxon>Bacilli</taxon>
        <taxon>Bacillales</taxon>
        <taxon>Bacillaceae</taxon>
        <taxon>Sutcliffiella</taxon>
    </lineage>
</organism>
<proteinExistence type="predicted"/>
<dbReference type="EMBL" id="CP018866">
    <property type="protein sequence ID" value="AST93003.1"/>
    <property type="molecule type" value="Genomic_DNA"/>
</dbReference>
<dbReference type="Proteomes" id="UP000215224">
    <property type="component" value="Chromosome"/>
</dbReference>
<dbReference type="InterPro" id="IPR018649">
    <property type="entry name" value="SHOCT"/>
</dbReference>
<feature type="transmembrane region" description="Helical" evidence="1">
    <location>
        <begin position="65"/>
        <end position="89"/>
    </location>
</feature>
<keyword evidence="4" id="KW-1185">Reference proteome</keyword>